<evidence type="ECO:0000313" key="2">
    <source>
        <dbReference type="EMBL" id="KAH7556968.1"/>
    </source>
</evidence>
<evidence type="ECO:0000313" key="3">
    <source>
        <dbReference type="Proteomes" id="UP000827721"/>
    </source>
</evidence>
<sequence length="99" mass="10867">MIGQLCVSYTRCPLPPLVLANKPGSAGPIRFVVNEKDLVANVIDTALKSFAREGRLPVLGFDVDNFLLYSANGGSDDRAWRFFNIIASFSRSLVDFEDA</sequence>
<proteinExistence type="predicted"/>
<dbReference type="PANTHER" id="PTHR33270:SF5">
    <property type="entry name" value="GB|AAC00605.1"/>
    <property type="match status" value="1"/>
</dbReference>
<protein>
    <recommendedName>
        <fullName evidence="1">DUF7054 domain-containing protein</fullName>
    </recommendedName>
</protein>
<dbReference type="Pfam" id="PF23156">
    <property type="entry name" value="DUF7054"/>
    <property type="match status" value="1"/>
</dbReference>
<gene>
    <name evidence="2" type="ORF">JRO89_XS11G0020600</name>
</gene>
<dbReference type="Proteomes" id="UP000827721">
    <property type="component" value="Unassembled WGS sequence"/>
</dbReference>
<comment type="caution">
    <text evidence="2">The sequence shown here is derived from an EMBL/GenBank/DDBJ whole genome shotgun (WGS) entry which is preliminary data.</text>
</comment>
<reference evidence="2 3" key="1">
    <citation type="submission" date="2021-02" db="EMBL/GenBank/DDBJ databases">
        <title>Plant Genome Project.</title>
        <authorList>
            <person name="Zhang R.-G."/>
        </authorList>
    </citation>
    <scope>NUCLEOTIDE SEQUENCE [LARGE SCALE GENOMIC DNA]</scope>
    <source>
        <tissue evidence="2">Leaves</tissue>
    </source>
</reference>
<organism evidence="2 3">
    <name type="scientific">Xanthoceras sorbifolium</name>
    <dbReference type="NCBI Taxonomy" id="99658"/>
    <lineage>
        <taxon>Eukaryota</taxon>
        <taxon>Viridiplantae</taxon>
        <taxon>Streptophyta</taxon>
        <taxon>Embryophyta</taxon>
        <taxon>Tracheophyta</taxon>
        <taxon>Spermatophyta</taxon>
        <taxon>Magnoliopsida</taxon>
        <taxon>eudicotyledons</taxon>
        <taxon>Gunneridae</taxon>
        <taxon>Pentapetalae</taxon>
        <taxon>rosids</taxon>
        <taxon>malvids</taxon>
        <taxon>Sapindales</taxon>
        <taxon>Sapindaceae</taxon>
        <taxon>Xanthoceroideae</taxon>
        <taxon>Xanthoceras</taxon>
    </lineage>
</organism>
<dbReference type="InterPro" id="IPR055482">
    <property type="entry name" value="DUF7054"/>
</dbReference>
<evidence type="ECO:0000259" key="1">
    <source>
        <dbReference type="Pfam" id="PF23156"/>
    </source>
</evidence>
<name>A0ABQ8HEB0_9ROSI</name>
<dbReference type="InterPro" id="IPR040358">
    <property type="entry name" value="At4g22758-like"/>
</dbReference>
<keyword evidence="3" id="KW-1185">Reference proteome</keyword>
<accession>A0ABQ8HEB0</accession>
<dbReference type="EMBL" id="JAFEMO010000011">
    <property type="protein sequence ID" value="KAH7556968.1"/>
    <property type="molecule type" value="Genomic_DNA"/>
</dbReference>
<feature type="domain" description="DUF7054" evidence="1">
    <location>
        <begin position="23"/>
        <end position="75"/>
    </location>
</feature>
<dbReference type="PANTHER" id="PTHR33270">
    <property type="entry name" value="BNAC05G50380D PROTEIN"/>
    <property type="match status" value="1"/>
</dbReference>